<name>A0AAP0AVJ5_9ASPA</name>
<sequence length="153" mass="17175">MPFFKDCIGAIDGTHVHACIPVGSQVPYIGRRDNPTQNVMPTCDFNMCFTFVMAGWEGSAHDSRIFNFGTSDLRYNFPHPPPGKYYLVDSGYPLQRGYLKPYQDTRPDDLARCVEGLRRIDVVLARRSMDELHVPAWGINCSRGSSVTSATHC</sequence>
<evidence type="ECO:0000256" key="4">
    <source>
        <dbReference type="ARBA" id="ARBA00022722"/>
    </source>
</evidence>
<evidence type="ECO:0000256" key="1">
    <source>
        <dbReference type="ARBA" id="ARBA00001968"/>
    </source>
</evidence>
<evidence type="ECO:0000256" key="6">
    <source>
        <dbReference type="ARBA" id="ARBA00022801"/>
    </source>
</evidence>
<dbReference type="GO" id="GO:0046872">
    <property type="term" value="F:metal ion binding"/>
    <property type="evidence" value="ECO:0007669"/>
    <property type="project" value="UniProtKB-KW"/>
</dbReference>
<proteinExistence type="inferred from homology"/>
<organism evidence="9 10">
    <name type="scientific">Platanthera zijinensis</name>
    <dbReference type="NCBI Taxonomy" id="2320716"/>
    <lineage>
        <taxon>Eukaryota</taxon>
        <taxon>Viridiplantae</taxon>
        <taxon>Streptophyta</taxon>
        <taxon>Embryophyta</taxon>
        <taxon>Tracheophyta</taxon>
        <taxon>Spermatophyta</taxon>
        <taxon>Magnoliopsida</taxon>
        <taxon>Liliopsida</taxon>
        <taxon>Asparagales</taxon>
        <taxon>Orchidaceae</taxon>
        <taxon>Orchidoideae</taxon>
        <taxon>Orchideae</taxon>
        <taxon>Orchidinae</taxon>
        <taxon>Platanthera</taxon>
    </lineage>
</organism>
<dbReference type="Pfam" id="PF13359">
    <property type="entry name" value="DDE_Tnp_4"/>
    <property type="match status" value="1"/>
</dbReference>
<accession>A0AAP0AVJ5</accession>
<keyword evidence="5" id="KW-0479">Metal-binding</keyword>
<dbReference type="EMBL" id="JBBWWQ010000020">
    <property type="protein sequence ID" value="KAK8916510.1"/>
    <property type="molecule type" value="Genomic_DNA"/>
</dbReference>
<dbReference type="GO" id="GO:0004518">
    <property type="term" value="F:nuclease activity"/>
    <property type="evidence" value="ECO:0007669"/>
    <property type="project" value="UniProtKB-KW"/>
</dbReference>
<keyword evidence="10" id="KW-1185">Reference proteome</keyword>
<evidence type="ECO:0000256" key="5">
    <source>
        <dbReference type="ARBA" id="ARBA00022723"/>
    </source>
</evidence>
<keyword evidence="6" id="KW-0378">Hydrolase</keyword>
<comment type="subcellular location">
    <subcellularLocation>
        <location evidence="2">Nucleus</location>
    </subcellularLocation>
</comment>
<comment type="caution">
    <text evidence="9">The sequence shown here is derived from an EMBL/GenBank/DDBJ whole genome shotgun (WGS) entry which is preliminary data.</text>
</comment>
<feature type="domain" description="DDE Tnp4" evidence="8">
    <location>
        <begin position="11"/>
        <end position="106"/>
    </location>
</feature>
<protein>
    <recommendedName>
        <fullName evidence="8">DDE Tnp4 domain-containing protein</fullName>
    </recommendedName>
</protein>
<dbReference type="GO" id="GO:0005634">
    <property type="term" value="C:nucleus"/>
    <property type="evidence" value="ECO:0007669"/>
    <property type="project" value="UniProtKB-SubCell"/>
</dbReference>
<evidence type="ECO:0000313" key="9">
    <source>
        <dbReference type="EMBL" id="KAK8916510.1"/>
    </source>
</evidence>
<keyword evidence="4" id="KW-0540">Nuclease</keyword>
<dbReference type="PANTHER" id="PTHR22930:SF221">
    <property type="entry name" value="NUCLEASE HARBI1"/>
    <property type="match status" value="1"/>
</dbReference>
<dbReference type="InterPro" id="IPR045249">
    <property type="entry name" value="HARBI1-like"/>
</dbReference>
<evidence type="ECO:0000256" key="2">
    <source>
        <dbReference type="ARBA" id="ARBA00004123"/>
    </source>
</evidence>
<dbReference type="InterPro" id="IPR027806">
    <property type="entry name" value="HARBI1_dom"/>
</dbReference>
<comment type="similarity">
    <text evidence="3">Belongs to the HARBI1 family.</text>
</comment>
<evidence type="ECO:0000259" key="8">
    <source>
        <dbReference type="Pfam" id="PF13359"/>
    </source>
</evidence>
<dbReference type="AlphaFoldDB" id="A0AAP0AVJ5"/>
<dbReference type="Proteomes" id="UP001418222">
    <property type="component" value="Unassembled WGS sequence"/>
</dbReference>
<reference evidence="9 10" key="1">
    <citation type="journal article" date="2022" name="Nat. Plants">
        <title>Genomes of leafy and leafless Platanthera orchids illuminate the evolution of mycoheterotrophy.</title>
        <authorList>
            <person name="Li M.H."/>
            <person name="Liu K.W."/>
            <person name="Li Z."/>
            <person name="Lu H.C."/>
            <person name="Ye Q.L."/>
            <person name="Zhang D."/>
            <person name="Wang J.Y."/>
            <person name="Li Y.F."/>
            <person name="Zhong Z.M."/>
            <person name="Liu X."/>
            <person name="Yu X."/>
            <person name="Liu D.K."/>
            <person name="Tu X.D."/>
            <person name="Liu B."/>
            <person name="Hao Y."/>
            <person name="Liao X.Y."/>
            <person name="Jiang Y.T."/>
            <person name="Sun W.H."/>
            <person name="Chen J."/>
            <person name="Chen Y.Q."/>
            <person name="Ai Y."/>
            <person name="Zhai J.W."/>
            <person name="Wu S.S."/>
            <person name="Zhou Z."/>
            <person name="Hsiao Y.Y."/>
            <person name="Wu W.L."/>
            <person name="Chen Y.Y."/>
            <person name="Lin Y.F."/>
            <person name="Hsu J.L."/>
            <person name="Li C.Y."/>
            <person name="Wang Z.W."/>
            <person name="Zhao X."/>
            <person name="Zhong W.Y."/>
            <person name="Ma X.K."/>
            <person name="Ma L."/>
            <person name="Huang J."/>
            <person name="Chen G.Z."/>
            <person name="Huang M.Z."/>
            <person name="Huang L."/>
            <person name="Peng D.H."/>
            <person name="Luo Y.B."/>
            <person name="Zou S.Q."/>
            <person name="Chen S.P."/>
            <person name="Lan S."/>
            <person name="Tsai W.C."/>
            <person name="Van de Peer Y."/>
            <person name="Liu Z.J."/>
        </authorList>
    </citation>
    <scope>NUCLEOTIDE SEQUENCE [LARGE SCALE GENOMIC DNA]</scope>
    <source>
        <strain evidence="9">Lor287</strain>
    </source>
</reference>
<gene>
    <name evidence="9" type="ORF">KSP39_PZI022323</name>
</gene>
<dbReference type="PANTHER" id="PTHR22930">
    <property type="match status" value="1"/>
</dbReference>
<evidence type="ECO:0000313" key="10">
    <source>
        <dbReference type="Proteomes" id="UP001418222"/>
    </source>
</evidence>
<dbReference type="GO" id="GO:0016787">
    <property type="term" value="F:hydrolase activity"/>
    <property type="evidence" value="ECO:0007669"/>
    <property type="project" value="UniProtKB-KW"/>
</dbReference>
<keyword evidence="7" id="KW-0539">Nucleus</keyword>
<comment type="cofactor">
    <cofactor evidence="1">
        <name>a divalent metal cation</name>
        <dbReference type="ChEBI" id="CHEBI:60240"/>
    </cofactor>
</comment>
<evidence type="ECO:0000256" key="3">
    <source>
        <dbReference type="ARBA" id="ARBA00006958"/>
    </source>
</evidence>
<evidence type="ECO:0000256" key="7">
    <source>
        <dbReference type="ARBA" id="ARBA00023242"/>
    </source>
</evidence>